<feature type="transmembrane region" description="Helical" evidence="5">
    <location>
        <begin position="308"/>
        <end position="327"/>
    </location>
</feature>
<reference evidence="9" key="1">
    <citation type="submission" date="2014-05" db="EMBL/GenBank/DDBJ databases">
        <title>Whole genome sequencing of Lactobacillus casei NRIC0644.</title>
        <authorList>
            <person name="Atarashi H."/>
            <person name="Yoshida Y."/>
            <person name="Fujimura S."/>
            <person name="Tanaka N."/>
            <person name="Shiwa Y."/>
            <person name="Yoshikawa H."/>
            <person name="Okada S."/>
            <person name="Nakagawa J."/>
        </authorList>
    </citation>
    <scope>NUCLEOTIDE SEQUENCE [LARGE SCALE GENOMIC DNA]</scope>
    <source>
        <strain evidence="9">NRIC0644</strain>
    </source>
</reference>
<evidence type="ECO:0000313" key="8">
    <source>
        <dbReference type="EMBL" id="GAN38008.1"/>
    </source>
</evidence>
<keyword evidence="2" id="KW-0964">Secreted</keyword>
<dbReference type="InterPro" id="IPR032364">
    <property type="entry name" value="GramPos_pilinD1_N"/>
</dbReference>
<dbReference type="Pfam" id="PF16555">
    <property type="entry name" value="GramPos_pilinD1"/>
    <property type="match status" value="1"/>
</dbReference>
<dbReference type="Gene3D" id="2.60.40.10">
    <property type="entry name" value="Immunoglobulins"/>
    <property type="match status" value="2"/>
</dbReference>
<keyword evidence="4" id="KW-0572">Peptidoglycan-anchor</keyword>
<dbReference type="InterPro" id="IPR019931">
    <property type="entry name" value="LPXTG_anchor"/>
</dbReference>
<keyword evidence="5" id="KW-0812">Transmembrane</keyword>
<dbReference type="RefSeq" id="WP_045624453.1">
    <property type="nucleotide sequence ID" value="NZ_BAYM01000389.1"/>
</dbReference>
<dbReference type="NCBIfam" id="TIGR01167">
    <property type="entry name" value="LPXTG_anchor"/>
    <property type="match status" value="1"/>
</dbReference>
<dbReference type="AlphaFoldDB" id="A0A0C9QHS6"/>
<dbReference type="InterPro" id="IPR013783">
    <property type="entry name" value="Ig-like_fold"/>
</dbReference>
<dbReference type="Pfam" id="PF17802">
    <property type="entry name" value="SpaA"/>
    <property type="match status" value="1"/>
</dbReference>
<keyword evidence="5" id="KW-0472">Membrane</keyword>
<feature type="chain" id="PRO_5002211202" evidence="6">
    <location>
        <begin position="34"/>
        <end position="334"/>
    </location>
</feature>
<dbReference type="EMBL" id="BAYM01000389">
    <property type="protein sequence ID" value="GAN38008.1"/>
    <property type="molecule type" value="Genomic_DNA"/>
</dbReference>
<feature type="signal peptide" evidence="6">
    <location>
        <begin position="1"/>
        <end position="33"/>
    </location>
</feature>
<gene>
    <name evidence="8" type="ORF">LC0644_2597</name>
</gene>
<keyword evidence="1" id="KW-0134">Cell wall</keyword>
<comment type="caution">
    <text evidence="8">The sequence shown here is derived from an EMBL/GenBank/DDBJ whole genome shotgun (WGS) entry which is preliminary data.</text>
</comment>
<keyword evidence="5" id="KW-1133">Transmembrane helix</keyword>
<evidence type="ECO:0000256" key="3">
    <source>
        <dbReference type="ARBA" id="ARBA00022729"/>
    </source>
</evidence>
<sequence length="334" mass="35957">MKKTIAKKVLTLTSTILMTLLMVLGFNGTRVQADTNDTTTQNVVLTKYGFEKDVTAIDRATDQIWTGDGAKPLQGVDFTIYNVTANYWASPKDYKGSFDSTSVVATGTTNDEGQLTQALPTQSTDASGKTRAAVYLFHETNPRAGYNTSADFWLTLPAKAAADGNVYVYPKNVQKTTYERTFVKKDAETKEVLEGAGFKISNSDGKFLKLTDKDGQSVSIGEGFIDVLANNYRLTWVAESDATVFMSDKSGKFGLNGFADNTTTYTAVETNVPDGYDAAANTDFKADNSSSDILDAPSGILPHTGGTGTVIFAILGVALIAFGAVAYRKRRNGF</sequence>
<protein>
    <submittedName>
        <fullName evidence="8">Fimbriae subunit</fullName>
    </submittedName>
</protein>
<dbReference type="Pfam" id="PF00746">
    <property type="entry name" value="Gram_pos_anchor"/>
    <property type="match status" value="1"/>
</dbReference>
<evidence type="ECO:0000313" key="9">
    <source>
        <dbReference type="Proteomes" id="UP000032552"/>
    </source>
</evidence>
<evidence type="ECO:0000256" key="5">
    <source>
        <dbReference type="SAM" id="Phobius"/>
    </source>
</evidence>
<evidence type="ECO:0000256" key="2">
    <source>
        <dbReference type="ARBA" id="ARBA00022525"/>
    </source>
</evidence>
<name>A0A0C9QHS6_LACPA</name>
<evidence type="ECO:0000256" key="1">
    <source>
        <dbReference type="ARBA" id="ARBA00022512"/>
    </source>
</evidence>
<evidence type="ECO:0000256" key="4">
    <source>
        <dbReference type="ARBA" id="ARBA00023088"/>
    </source>
</evidence>
<evidence type="ECO:0000256" key="6">
    <source>
        <dbReference type="SAM" id="SignalP"/>
    </source>
</evidence>
<dbReference type="Proteomes" id="UP000032552">
    <property type="component" value="Unassembled WGS sequence"/>
</dbReference>
<dbReference type="PROSITE" id="PS50847">
    <property type="entry name" value="GRAM_POS_ANCHORING"/>
    <property type="match status" value="1"/>
</dbReference>
<accession>A0A0C9QHS6</accession>
<keyword evidence="3 6" id="KW-0732">Signal</keyword>
<proteinExistence type="predicted"/>
<evidence type="ECO:0000259" key="7">
    <source>
        <dbReference type="PROSITE" id="PS50847"/>
    </source>
</evidence>
<dbReference type="InterPro" id="IPR041033">
    <property type="entry name" value="SpaA_PFL_dom_1"/>
</dbReference>
<organism evidence="8 9">
    <name type="scientific">Lacticaseibacillus paracasei NRIC 0644</name>
    <dbReference type="NCBI Taxonomy" id="1435038"/>
    <lineage>
        <taxon>Bacteria</taxon>
        <taxon>Bacillati</taxon>
        <taxon>Bacillota</taxon>
        <taxon>Bacilli</taxon>
        <taxon>Lactobacillales</taxon>
        <taxon>Lactobacillaceae</taxon>
        <taxon>Lacticaseibacillus</taxon>
    </lineage>
</organism>
<feature type="domain" description="Gram-positive cocci surface proteins LPxTG" evidence="7">
    <location>
        <begin position="301"/>
        <end position="334"/>
    </location>
</feature>